<dbReference type="PROSITE" id="PS51186">
    <property type="entry name" value="GNAT"/>
    <property type="match status" value="1"/>
</dbReference>
<feature type="non-terminal residue" evidence="2">
    <location>
        <position position="118"/>
    </location>
</feature>
<name>A0A382BW91_9ZZZZ</name>
<feature type="domain" description="N-acetyltransferase" evidence="1">
    <location>
        <begin position="3"/>
        <end position="118"/>
    </location>
</feature>
<dbReference type="Gene3D" id="3.40.630.30">
    <property type="match status" value="1"/>
</dbReference>
<organism evidence="2">
    <name type="scientific">marine metagenome</name>
    <dbReference type="NCBI Taxonomy" id="408172"/>
    <lineage>
        <taxon>unclassified sequences</taxon>
        <taxon>metagenomes</taxon>
        <taxon>ecological metagenomes</taxon>
    </lineage>
</organism>
<dbReference type="SUPFAM" id="SSF55729">
    <property type="entry name" value="Acyl-CoA N-acyltransferases (Nat)"/>
    <property type="match status" value="1"/>
</dbReference>
<dbReference type="Pfam" id="PF00583">
    <property type="entry name" value="Acetyltransf_1"/>
    <property type="match status" value="1"/>
</dbReference>
<accession>A0A382BW91</accession>
<sequence>MAVMVIHADPEHAEIIARFNQEMALETENKVLDRDIIYPGVMTMLQDAALGFYLVAIKDNTVVGCLGVTYEWSDWRNGLFWWIQSVFVAPSHRAKGVFTALYSHVKDLASSEPSICGI</sequence>
<protein>
    <recommendedName>
        <fullName evidence="1">N-acetyltransferase domain-containing protein</fullName>
    </recommendedName>
</protein>
<evidence type="ECO:0000313" key="2">
    <source>
        <dbReference type="EMBL" id="SVB17761.1"/>
    </source>
</evidence>
<proteinExistence type="predicted"/>
<dbReference type="InterPro" id="IPR000182">
    <property type="entry name" value="GNAT_dom"/>
</dbReference>
<reference evidence="2" key="1">
    <citation type="submission" date="2018-05" db="EMBL/GenBank/DDBJ databases">
        <authorList>
            <person name="Lanie J.A."/>
            <person name="Ng W.-L."/>
            <person name="Kazmierczak K.M."/>
            <person name="Andrzejewski T.M."/>
            <person name="Davidsen T.M."/>
            <person name="Wayne K.J."/>
            <person name="Tettelin H."/>
            <person name="Glass J.I."/>
            <person name="Rusch D."/>
            <person name="Podicherti R."/>
            <person name="Tsui H.-C.T."/>
            <person name="Winkler M.E."/>
        </authorList>
    </citation>
    <scope>NUCLEOTIDE SEQUENCE</scope>
</reference>
<dbReference type="AlphaFoldDB" id="A0A382BW91"/>
<dbReference type="InterPro" id="IPR016181">
    <property type="entry name" value="Acyl_CoA_acyltransferase"/>
</dbReference>
<dbReference type="CDD" id="cd04301">
    <property type="entry name" value="NAT_SF"/>
    <property type="match status" value="1"/>
</dbReference>
<evidence type="ECO:0000259" key="1">
    <source>
        <dbReference type="PROSITE" id="PS51186"/>
    </source>
</evidence>
<gene>
    <name evidence="2" type="ORF">METZ01_LOCUS170615</name>
</gene>
<dbReference type="GO" id="GO:0016747">
    <property type="term" value="F:acyltransferase activity, transferring groups other than amino-acyl groups"/>
    <property type="evidence" value="ECO:0007669"/>
    <property type="project" value="InterPro"/>
</dbReference>
<dbReference type="EMBL" id="UINC01031546">
    <property type="protein sequence ID" value="SVB17761.1"/>
    <property type="molecule type" value="Genomic_DNA"/>
</dbReference>